<proteinExistence type="predicted"/>
<evidence type="ECO:0000313" key="2">
    <source>
        <dbReference type="Proteomes" id="UP000646426"/>
    </source>
</evidence>
<dbReference type="AlphaFoldDB" id="A0A918T2R2"/>
<reference evidence="1" key="2">
    <citation type="submission" date="2020-09" db="EMBL/GenBank/DDBJ databases">
        <authorList>
            <person name="Sun Q."/>
            <person name="Kim S."/>
        </authorList>
    </citation>
    <scope>NUCLEOTIDE SEQUENCE</scope>
    <source>
        <strain evidence="1">KCTC 23077</strain>
    </source>
</reference>
<gene>
    <name evidence="1" type="ORF">GCM10007067_28210</name>
</gene>
<keyword evidence="2" id="KW-1185">Reference proteome</keyword>
<reference evidence="1" key="1">
    <citation type="journal article" date="2014" name="Int. J. Syst. Evol. Microbiol.">
        <title>Complete genome sequence of Corynebacterium casei LMG S-19264T (=DSM 44701T), isolated from a smear-ripened cheese.</title>
        <authorList>
            <consortium name="US DOE Joint Genome Institute (JGI-PGF)"/>
            <person name="Walter F."/>
            <person name="Albersmeier A."/>
            <person name="Kalinowski J."/>
            <person name="Ruckert C."/>
        </authorList>
    </citation>
    <scope>NUCLEOTIDE SEQUENCE</scope>
    <source>
        <strain evidence="1">KCTC 23077</strain>
    </source>
</reference>
<organism evidence="1 2">
    <name type="scientific">Cognatilysobacter bugurensis</name>
    <dbReference type="NCBI Taxonomy" id="543356"/>
    <lineage>
        <taxon>Bacteria</taxon>
        <taxon>Pseudomonadati</taxon>
        <taxon>Pseudomonadota</taxon>
        <taxon>Gammaproteobacteria</taxon>
        <taxon>Lysobacterales</taxon>
        <taxon>Lysobacteraceae</taxon>
        <taxon>Cognatilysobacter</taxon>
    </lineage>
</organism>
<evidence type="ECO:0000313" key="1">
    <source>
        <dbReference type="EMBL" id="GHA88527.1"/>
    </source>
</evidence>
<accession>A0A918T2R2</accession>
<sequence length="56" mass="6397">MAQVLKLPQLVKQDRMTEMQIRGGRIEAGLDAQRTAELQTRFELLALENFIGTPRN</sequence>
<dbReference type="Proteomes" id="UP000646426">
    <property type="component" value="Unassembled WGS sequence"/>
</dbReference>
<dbReference type="EMBL" id="BMYD01000005">
    <property type="protein sequence ID" value="GHA88527.1"/>
    <property type="molecule type" value="Genomic_DNA"/>
</dbReference>
<comment type="caution">
    <text evidence="1">The sequence shown here is derived from an EMBL/GenBank/DDBJ whole genome shotgun (WGS) entry which is preliminary data.</text>
</comment>
<protein>
    <submittedName>
        <fullName evidence="1">Uncharacterized protein</fullName>
    </submittedName>
</protein>
<name>A0A918T2R2_9GAMM</name>